<evidence type="ECO:0000313" key="3">
    <source>
        <dbReference type="Proteomes" id="UP000263377"/>
    </source>
</evidence>
<dbReference type="PROSITE" id="PS50943">
    <property type="entry name" value="HTH_CROC1"/>
    <property type="match status" value="1"/>
</dbReference>
<dbReference type="InterPro" id="IPR010982">
    <property type="entry name" value="Lambda_DNA-bd_dom_sf"/>
</dbReference>
<dbReference type="CDD" id="cd00093">
    <property type="entry name" value="HTH_XRE"/>
    <property type="match status" value="1"/>
</dbReference>
<dbReference type="Gene3D" id="1.10.260.40">
    <property type="entry name" value="lambda repressor-like DNA-binding domains"/>
    <property type="match status" value="1"/>
</dbReference>
<sequence length="437" mass="47850">MDDPIRHPLAYARELRHWSQGDLVAELNKAARRHGLRSGADKAAVSRWEHWRKTPNTDSQLLIAEAFDVPLSELEAYGWPYWLPGRDEPLPLGAAHTVRALHDAQRAAMDRRSFMTFSAISLGGLAAQWATTEPGRLASALDGKHVDGELVDWLEETSRKLTALPTEQRQHTVRLMDAHLATVTELIEEGRYGEATGRRLHRLAASLATTCGWYRFDQGRHWAAGKLWEAALQSANAAGDRDHGAGVLSDFAYQATWLGEAGVSVGQLGHALSGVSHPTARSLLLLRRARAHAVLGDRAACYRDLSDAESALAVDAADPAPGWCAWMGPADLAVDSGQCLLDLGRPDEARARIAEGMALLPRARDKTRGVFLTYQARGYLEAKEVEQAVSVTGESLDLATRIGAPRCVALVRELAPAFEPYRRVDGVPEFLERLRAC</sequence>
<keyword evidence="3" id="KW-1185">Reference proteome</keyword>
<reference evidence="2 3" key="1">
    <citation type="submission" date="2018-08" db="EMBL/GenBank/DDBJ databases">
        <title>Diversity &amp; Physiological Properties of Lignin-Decomposing Actinobacteria from Soil.</title>
        <authorList>
            <person name="Roh S.G."/>
            <person name="Kim S.B."/>
        </authorList>
    </citation>
    <scope>NUCLEOTIDE SEQUENCE [LARGE SCALE GENOMIC DNA]</scope>
    <source>
        <strain evidence="2 3">MMS17-GH009</strain>
    </source>
</reference>
<accession>A0A372ZVM7</accession>
<dbReference type="Proteomes" id="UP000263377">
    <property type="component" value="Unassembled WGS sequence"/>
</dbReference>
<evidence type="ECO:0000313" key="2">
    <source>
        <dbReference type="EMBL" id="RGD59275.1"/>
    </source>
</evidence>
<dbReference type="EMBL" id="QVIG01000001">
    <property type="protein sequence ID" value="RGD59275.1"/>
    <property type="molecule type" value="Genomic_DNA"/>
</dbReference>
<dbReference type="GO" id="GO:0003677">
    <property type="term" value="F:DNA binding"/>
    <property type="evidence" value="ECO:0007669"/>
    <property type="project" value="InterPro"/>
</dbReference>
<protein>
    <submittedName>
        <fullName evidence="2">XRE family transcriptional regulator</fullName>
    </submittedName>
</protein>
<gene>
    <name evidence="2" type="ORF">DR950_17120</name>
</gene>
<comment type="caution">
    <text evidence="2">The sequence shown here is derived from an EMBL/GenBank/DDBJ whole genome shotgun (WGS) entry which is preliminary data.</text>
</comment>
<dbReference type="SUPFAM" id="SSF47413">
    <property type="entry name" value="lambda repressor-like DNA-binding domains"/>
    <property type="match status" value="1"/>
</dbReference>
<evidence type="ECO:0000259" key="1">
    <source>
        <dbReference type="PROSITE" id="PS50943"/>
    </source>
</evidence>
<dbReference type="RefSeq" id="WP_117487513.1">
    <property type="nucleotide sequence ID" value="NZ_QVIG01000001.1"/>
</dbReference>
<dbReference type="AlphaFoldDB" id="A0A372ZVM7"/>
<proteinExistence type="predicted"/>
<dbReference type="InterPro" id="IPR001387">
    <property type="entry name" value="Cro/C1-type_HTH"/>
</dbReference>
<feature type="domain" description="HTH cro/C1-type" evidence="1">
    <location>
        <begin position="9"/>
        <end position="74"/>
    </location>
</feature>
<name>A0A372ZVM7_9ACTN</name>
<organism evidence="2 3">
    <name type="scientific">Kitasatospora xanthocidica</name>
    <dbReference type="NCBI Taxonomy" id="83382"/>
    <lineage>
        <taxon>Bacteria</taxon>
        <taxon>Bacillati</taxon>
        <taxon>Actinomycetota</taxon>
        <taxon>Actinomycetes</taxon>
        <taxon>Kitasatosporales</taxon>
        <taxon>Streptomycetaceae</taxon>
        <taxon>Kitasatospora</taxon>
    </lineage>
</organism>